<sequence length="104" mass="11995">MKLTPVITEKSYRHAAGDKKKSRLFTFSVDPTQNKFQIVKEIEKIFGVNVLKSQILNRRGKIKKFKNIFGKTSLDKRIIVKLKPGQSISAFELEETNKEAKKDK</sequence>
<evidence type="ECO:0000313" key="5">
    <source>
        <dbReference type="EMBL" id="KKQ86845.1"/>
    </source>
</evidence>
<keyword evidence="4" id="KW-0694">RNA-binding</keyword>
<dbReference type="GO" id="GO:0005840">
    <property type="term" value="C:ribosome"/>
    <property type="evidence" value="ECO:0007669"/>
    <property type="project" value="UniProtKB-KW"/>
</dbReference>
<dbReference type="HAMAP" id="MF_01369_B">
    <property type="entry name" value="Ribosomal_uL23_B"/>
    <property type="match status" value="1"/>
</dbReference>
<dbReference type="InterPro" id="IPR012678">
    <property type="entry name" value="Ribosomal_uL23/eL15/eS24_sf"/>
</dbReference>
<comment type="function">
    <text evidence="4">One of the early assembly proteins it binds 23S rRNA. One of the proteins that surrounds the polypeptide exit tunnel on the outside of the ribosome. Forms the main docking site for trigger factor binding to the ribosome.</text>
</comment>
<dbReference type="GO" id="GO:1990904">
    <property type="term" value="C:ribonucleoprotein complex"/>
    <property type="evidence" value="ECO:0007669"/>
    <property type="project" value="UniProtKB-KW"/>
</dbReference>
<dbReference type="Gene3D" id="3.30.70.330">
    <property type="match status" value="1"/>
</dbReference>
<accession>A0A0G0LFY4</accession>
<dbReference type="AlphaFoldDB" id="A0A0G0LFY4"/>
<evidence type="ECO:0000256" key="2">
    <source>
        <dbReference type="ARBA" id="ARBA00022980"/>
    </source>
</evidence>
<dbReference type="GO" id="GO:0003735">
    <property type="term" value="F:structural constituent of ribosome"/>
    <property type="evidence" value="ECO:0007669"/>
    <property type="project" value="InterPro"/>
</dbReference>
<evidence type="ECO:0000256" key="1">
    <source>
        <dbReference type="ARBA" id="ARBA00006700"/>
    </source>
</evidence>
<keyword evidence="2 4" id="KW-0689">Ribosomal protein</keyword>
<dbReference type="InterPro" id="IPR012677">
    <property type="entry name" value="Nucleotide-bd_a/b_plait_sf"/>
</dbReference>
<comment type="caution">
    <text evidence="5">The sequence shown here is derived from an EMBL/GenBank/DDBJ whole genome shotgun (WGS) entry which is preliminary data.</text>
</comment>
<organism evidence="5 6">
    <name type="scientific">Berkelbacteria bacterium GW2011_GWA2_38_9</name>
    <dbReference type="NCBI Taxonomy" id="1618334"/>
    <lineage>
        <taxon>Bacteria</taxon>
        <taxon>Candidatus Berkelbacteria</taxon>
    </lineage>
</organism>
<evidence type="ECO:0000256" key="4">
    <source>
        <dbReference type="HAMAP-Rule" id="MF_01369"/>
    </source>
</evidence>
<keyword evidence="4" id="KW-0699">rRNA-binding</keyword>
<dbReference type="GO" id="GO:0006412">
    <property type="term" value="P:translation"/>
    <property type="evidence" value="ECO:0007669"/>
    <property type="project" value="UniProtKB-UniRule"/>
</dbReference>
<name>A0A0G0LFY4_9BACT</name>
<evidence type="ECO:0000256" key="3">
    <source>
        <dbReference type="ARBA" id="ARBA00023274"/>
    </source>
</evidence>
<keyword evidence="3 4" id="KW-0687">Ribonucleoprotein</keyword>
<evidence type="ECO:0000313" key="6">
    <source>
        <dbReference type="Proteomes" id="UP000033934"/>
    </source>
</evidence>
<dbReference type="Proteomes" id="UP000033934">
    <property type="component" value="Unassembled WGS sequence"/>
</dbReference>
<dbReference type="SUPFAM" id="SSF54189">
    <property type="entry name" value="Ribosomal proteins S24e, L23 and L15e"/>
    <property type="match status" value="1"/>
</dbReference>
<comment type="subunit">
    <text evidence="4">Part of the 50S ribosomal subunit. Contacts protein L29, and trigger factor when it is bound to the ribosome.</text>
</comment>
<comment type="similarity">
    <text evidence="1 4">Belongs to the universal ribosomal protein uL23 family.</text>
</comment>
<proteinExistence type="inferred from homology"/>
<reference evidence="5 6" key="1">
    <citation type="journal article" date="2015" name="Nature">
        <title>rRNA introns, odd ribosomes, and small enigmatic genomes across a large radiation of phyla.</title>
        <authorList>
            <person name="Brown C.T."/>
            <person name="Hug L.A."/>
            <person name="Thomas B.C."/>
            <person name="Sharon I."/>
            <person name="Castelle C.J."/>
            <person name="Singh A."/>
            <person name="Wilkins M.J."/>
            <person name="Williams K.H."/>
            <person name="Banfield J.F."/>
        </authorList>
    </citation>
    <scope>NUCLEOTIDE SEQUENCE [LARGE SCALE GENOMIC DNA]</scope>
</reference>
<dbReference type="EMBL" id="LBVO01000061">
    <property type="protein sequence ID" value="KKQ86845.1"/>
    <property type="molecule type" value="Genomic_DNA"/>
</dbReference>
<gene>
    <name evidence="4" type="primary">rplW</name>
    <name evidence="5" type="ORF">UT11_C0061G0006</name>
</gene>
<dbReference type="Pfam" id="PF00276">
    <property type="entry name" value="Ribosomal_L23"/>
    <property type="match status" value="1"/>
</dbReference>
<protein>
    <recommendedName>
        <fullName evidence="4">Large ribosomal subunit protein uL23</fullName>
    </recommendedName>
</protein>
<dbReference type="GO" id="GO:0019843">
    <property type="term" value="F:rRNA binding"/>
    <property type="evidence" value="ECO:0007669"/>
    <property type="project" value="UniProtKB-UniRule"/>
</dbReference>
<dbReference type="InterPro" id="IPR013025">
    <property type="entry name" value="Ribosomal_uL23-like"/>
</dbReference>